<dbReference type="GO" id="GO:0016020">
    <property type="term" value="C:membrane"/>
    <property type="evidence" value="ECO:0007669"/>
    <property type="project" value="InterPro"/>
</dbReference>
<feature type="domain" description="Dystroglycan-type cadherin-like" evidence="2">
    <location>
        <begin position="591"/>
        <end position="685"/>
    </location>
</feature>
<evidence type="ECO:0000313" key="4">
    <source>
        <dbReference type="Proteomes" id="UP000598820"/>
    </source>
</evidence>
<evidence type="ECO:0000259" key="2">
    <source>
        <dbReference type="SMART" id="SM00736"/>
    </source>
</evidence>
<dbReference type="Pfam" id="PF05345">
    <property type="entry name" value="He_PIG"/>
    <property type="match status" value="1"/>
</dbReference>
<dbReference type="GO" id="GO:0005509">
    <property type="term" value="F:calcium ion binding"/>
    <property type="evidence" value="ECO:0007669"/>
    <property type="project" value="InterPro"/>
</dbReference>
<proteinExistence type="predicted"/>
<name>A0A927AWW7_9BACT</name>
<keyword evidence="1" id="KW-0732">Signal</keyword>
<dbReference type="InterPro" id="IPR015919">
    <property type="entry name" value="Cadherin-like_sf"/>
</dbReference>
<dbReference type="InterPro" id="IPR013783">
    <property type="entry name" value="Ig-like_fold"/>
</dbReference>
<dbReference type="AlphaFoldDB" id="A0A927AWW7"/>
<reference evidence="3" key="1">
    <citation type="submission" date="2020-09" db="EMBL/GenBank/DDBJ databases">
        <authorList>
            <person name="Kim M.K."/>
        </authorList>
    </citation>
    <scope>NUCLEOTIDE SEQUENCE</scope>
    <source>
        <strain evidence="3">BT702</strain>
    </source>
</reference>
<dbReference type="SMART" id="SM00736">
    <property type="entry name" value="CADG"/>
    <property type="match status" value="1"/>
</dbReference>
<evidence type="ECO:0000313" key="3">
    <source>
        <dbReference type="EMBL" id="MBD2705856.1"/>
    </source>
</evidence>
<feature type="chain" id="PRO_5037519280" description="Dystroglycan-type cadherin-like domain-containing protein" evidence="1">
    <location>
        <begin position="32"/>
        <end position="1178"/>
    </location>
</feature>
<protein>
    <recommendedName>
        <fullName evidence="2">Dystroglycan-type cadherin-like domain-containing protein</fullName>
    </recommendedName>
</protein>
<keyword evidence="4" id="KW-1185">Reference proteome</keyword>
<dbReference type="Proteomes" id="UP000598820">
    <property type="component" value="Unassembled WGS sequence"/>
</dbReference>
<comment type="caution">
    <text evidence="3">The sequence shown here is derived from an EMBL/GenBank/DDBJ whole genome shotgun (WGS) entry which is preliminary data.</text>
</comment>
<feature type="signal peptide" evidence="1">
    <location>
        <begin position="1"/>
        <end position="31"/>
    </location>
</feature>
<dbReference type="RefSeq" id="WP_190893669.1">
    <property type="nucleotide sequence ID" value="NZ_JACWZY010000077.1"/>
</dbReference>
<accession>A0A927AWW7</accession>
<dbReference type="InterPro" id="IPR006644">
    <property type="entry name" value="Cadg"/>
</dbReference>
<dbReference type="Gene3D" id="2.60.40.10">
    <property type="entry name" value="Immunoglobulins"/>
    <property type="match status" value="1"/>
</dbReference>
<sequence length="1178" mass="125233">MNTQRSLPFGRLLSTFICLLSSLLFITSAQAKWPARANGTIVTVTVTEASICPGGKLSYKFTTQGTFKNVQFSILLSDNQGNFSAGKDFRLLETLTANEPKEGIIKLPYDVELGTKYVIRIDAEDPYVVNSKISAPFSIITPIGKPIVQGTSFCNFQPINVQLPANCSSDNQMHQFELSDETGKFPGQKMGGYFFKTGLIPFPNPFGLKAGTYKLRVVTTINGSIKSYLSEPSDPFTIENLSFAGAPTLTGIPACPEGSIEINFSATCNGADLLSGQINYQVILSDASGNFANAQLIAQLTKPGTASVKLPPGLSGNQYRVKIKGMGNGVDIESPASIPFSISGEVGGNFTSVTLKEAQYCSGSTALVEIGVGCPFPEGTLALVYVSDATGSYTTSQPQPLFVELQNNKFNAPVLLAQLDTNYQVFNLLPDGNQYRIKIEAIASNGTFATIESPTFTISQAACASQPLQVTPQQLSNFTTQTAAPSATQSVTIQQANPNSSFTYSFSVPDAYEISFNGVAYSSGPINVEPPLSKFITQFPLLIRLKKGLMPGTYLGTLSIVIGLGTGESSFIPLSGVVTDDNSGGSNLAPIYNGSFTSQTVKHNTVVNIPLPAKAFTDPEGQALTWSATGLPDGLSLTGQAITGTAPAFLGLDLSYNVTITATDPGGLSTSGSFQLTVSSAGVSQEPLISVLPSSLSGFSTTPAAPSDTKVLTITKINTFDTFELGFQLPTGYEASFNVNGPYYDEDDAPFINWTALDISTKQLYVRLKSGLLPGNYLGTIGVNTKVFGVIKEVLAPVSGVVTSGPVGGSLQLLAPDYNCQSGAFTFKTSGGDGSPIEFMAIGITGWTTNPAQFVDTELRTAADAKPLLLRARQKNVAGVWEETSLTWDIRAQCPVGNNPPEPGGSLQLVAPTYNCQSGAFTFQTTGGNGSAIEFKAIGITDWTTTPNQYVDAELRTAADAKPILLWARQSGKIITYLWDIRAQCPISNNPPDPNGGTLQLVAPAYNCLSGAFTFQTTGGNGSAIEFRAIGVSDWTTNPNQYVDTELRTAADAAPILLRARQSGVEVTYTWDIRAQCPVAGARLAARESADYLNKLDVVVLGNPLTKDEIEMEIRGAEGQSLSLMVVNAQGYLIAEQKVERAQANERQTINVRQQASGVLLLRVSSMHSSKTVRIIKP</sequence>
<organism evidence="3 4">
    <name type="scientific">Spirosoma profusum</name>
    <dbReference type="NCBI Taxonomy" id="2771354"/>
    <lineage>
        <taxon>Bacteria</taxon>
        <taxon>Pseudomonadati</taxon>
        <taxon>Bacteroidota</taxon>
        <taxon>Cytophagia</taxon>
        <taxon>Cytophagales</taxon>
        <taxon>Cytophagaceae</taxon>
        <taxon>Spirosoma</taxon>
    </lineage>
</organism>
<dbReference type="EMBL" id="JACWZY010000077">
    <property type="protein sequence ID" value="MBD2705856.1"/>
    <property type="molecule type" value="Genomic_DNA"/>
</dbReference>
<dbReference type="SUPFAM" id="SSF49313">
    <property type="entry name" value="Cadherin-like"/>
    <property type="match status" value="1"/>
</dbReference>
<evidence type="ECO:0000256" key="1">
    <source>
        <dbReference type="SAM" id="SignalP"/>
    </source>
</evidence>
<gene>
    <name evidence="3" type="ORF">IC229_34985</name>
</gene>